<proteinExistence type="inferred from homology"/>
<evidence type="ECO:0000256" key="2">
    <source>
        <dbReference type="ARBA" id="ARBA00022490"/>
    </source>
</evidence>
<comment type="caution">
    <text evidence="7">The sequence shown here is derived from an EMBL/GenBank/DDBJ whole genome shotgun (WGS) entry which is preliminary data.</text>
</comment>
<dbReference type="EMBL" id="RYFC01000001">
    <property type="protein sequence ID" value="RTZ49331.1"/>
    <property type="molecule type" value="Genomic_DNA"/>
</dbReference>
<name>A0A432DYH7_9FLAO</name>
<feature type="repeat" description="TPR" evidence="6">
    <location>
        <begin position="179"/>
        <end position="212"/>
    </location>
</feature>
<evidence type="ECO:0000256" key="4">
    <source>
        <dbReference type="ARBA" id="ARBA00022803"/>
    </source>
</evidence>
<dbReference type="Gene3D" id="1.25.40.10">
    <property type="entry name" value="Tetratricopeptide repeat domain"/>
    <property type="match status" value="2"/>
</dbReference>
<keyword evidence="2" id="KW-0963">Cytoplasm</keyword>
<evidence type="ECO:0000256" key="6">
    <source>
        <dbReference type="PROSITE-ProRule" id="PRU00339"/>
    </source>
</evidence>
<evidence type="ECO:0000256" key="5">
    <source>
        <dbReference type="ARBA" id="ARBA00038253"/>
    </source>
</evidence>
<comment type="subcellular location">
    <subcellularLocation>
        <location evidence="1">Cytoplasm</location>
    </subcellularLocation>
</comment>
<evidence type="ECO:0000256" key="1">
    <source>
        <dbReference type="ARBA" id="ARBA00004496"/>
    </source>
</evidence>
<dbReference type="SUPFAM" id="SSF48452">
    <property type="entry name" value="TPR-like"/>
    <property type="match status" value="2"/>
</dbReference>
<comment type="similarity">
    <text evidence="5">Belongs to the Rap family.</text>
</comment>
<dbReference type="Pfam" id="PF13424">
    <property type="entry name" value="TPR_12"/>
    <property type="match status" value="1"/>
</dbReference>
<dbReference type="InterPro" id="IPR019734">
    <property type="entry name" value="TPR_rpt"/>
</dbReference>
<dbReference type="AlphaFoldDB" id="A0A432DYH7"/>
<dbReference type="Proteomes" id="UP000276953">
    <property type="component" value="Unassembled WGS sequence"/>
</dbReference>
<gene>
    <name evidence="7" type="ORF">EJ377_01185</name>
</gene>
<accession>A0A432DYH7</accession>
<organism evidence="7 8">
    <name type="scientific">Chryseobacterium arthrosphaerae</name>
    <dbReference type="NCBI Taxonomy" id="651561"/>
    <lineage>
        <taxon>Bacteria</taxon>
        <taxon>Pseudomonadati</taxon>
        <taxon>Bacteroidota</taxon>
        <taxon>Flavobacteriia</taxon>
        <taxon>Flavobacteriales</taxon>
        <taxon>Weeksellaceae</taxon>
        <taxon>Chryseobacterium group</taxon>
        <taxon>Chryseobacterium</taxon>
    </lineage>
</organism>
<evidence type="ECO:0000256" key="3">
    <source>
        <dbReference type="ARBA" id="ARBA00022737"/>
    </source>
</evidence>
<dbReference type="Pfam" id="PF13432">
    <property type="entry name" value="TPR_16"/>
    <property type="match status" value="1"/>
</dbReference>
<dbReference type="PANTHER" id="PTHR46630:SF1">
    <property type="entry name" value="TETRATRICOPEPTIDE REPEAT PROTEIN 29"/>
    <property type="match status" value="1"/>
</dbReference>
<protein>
    <submittedName>
        <fullName evidence="7">Tetratricopeptide repeat protein</fullName>
    </submittedName>
</protein>
<evidence type="ECO:0000313" key="8">
    <source>
        <dbReference type="Proteomes" id="UP000276953"/>
    </source>
</evidence>
<keyword evidence="3" id="KW-0677">Repeat</keyword>
<dbReference type="PROSITE" id="PS50005">
    <property type="entry name" value="TPR"/>
    <property type="match status" value="1"/>
</dbReference>
<dbReference type="GO" id="GO:0005737">
    <property type="term" value="C:cytoplasm"/>
    <property type="evidence" value="ECO:0007669"/>
    <property type="project" value="UniProtKB-SubCell"/>
</dbReference>
<sequence length="231" mass="26642">MIVSLMRLSNIYVDRGEVDECLKVTAEGIILAKELKNHTSHAAFLRNKGSALVEAGNYADSRTSFSKALKITEEIEDQDFKYLIKSEIYASLVRYVQAQYEKAHKTEYKDSILYFGRKYYQESLKLSAVKFPRKKYGVAQAARILGEAYVDCSEYKEAEKYFDISEKLMANGNDNRVLAALYNAKGKLEFQEGNNEKALEYYEKALKLSTHFHYSDLTVCIYENFINFIKK</sequence>
<dbReference type="InterPro" id="IPR011990">
    <property type="entry name" value="TPR-like_helical_dom_sf"/>
</dbReference>
<evidence type="ECO:0000313" key="7">
    <source>
        <dbReference type="EMBL" id="RTZ49331.1"/>
    </source>
</evidence>
<dbReference type="PANTHER" id="PTHR46630">
    <property type="entry name" value="TETRATRICOPEPTIDE REPEAT PROTEIN 29"/>
    <property type="match status" value="1"/>
</dbReference>
<dbReference type="SMART" id="SM00028">
    <property type="entry name" value="TPR"/>
    <property type="match status" value="4"/>
</dbReference>
<dbReference type="InterPro" id="IPR051476">
    <property type="entry name" value="Bac_ResReg_Asp_Phosphatase"/>
</dbReference>
<keyword evidence="4 6" id="KW-0802">TPR repeat</keyword>
<reference evidence="7 8" key="1">
    <citation type="submission" date="2018-12" db="EMBL/GenBank/DDBJ databases">
        <title>Draft Genome Sequence of Chryseobacterium arthrosphaerae strain ED882-96 Isolated from the Blood of a Patient with Liver Cirrhosis in Taiwan.</title>
        <authorList>
            <person name="Lin J.-N."/>
            <person name="Lai C.-H."/>
            <person name="Yang C.-H."/>
            <person name="Huang Y.-H."/>
        </authorList>
    </citation>
    <scope>NUCLEOTIDE SEQUENCE [LARGE SCALE GENOMIC DNA]</scope>
    <source>
        <strain evidence="7 8">ED882-96</strain>
    </source>
</reference>